<dbReference type="InterPro" id="IPR016162">
    <property type="entry name" value="Ald_DH_N"/>
</dbReference>
<dbReference type="FunFam" id="3.40.605.10:FF:000003">
    <property type="entry name" value="Methylmalonate-semialdehyde dehydrogenase [acylating]"/>
    <property type="match status" value="1"/>
</dbReference>
<dbReference type="FunCoup" id="A0A540VKD1">
    <property type="interactions" value="334"/>
</dbReference>
<dbReference type="GO" id="GO:0006574">
    <property type="term" value="P:L-valine catabolic process"/>
    <property type="evidence" value="ECO:0007669"/>
    <property type="project" value="TreeGrafter"/>
</dbReference>
<dbReference type="Pfam" id="PF00171">
    <property type="entry name" value="Aldedh"/>
    <property type="match status" value="1"/>
</dbReference>
<protein>
    <recommendedName>
        <fullName evidence="1">methylmalonate-semialdehyde dehydrogenase (CoA acylating)</fullName>
        <ecNumber evidence="1">1.2.1.27</ecNumber>
    </recommendedName>
</protein>
<dbReference type="OrthoDB" id="9762913at2"/>
<evidence type="ECO:0000256" key="2">
    <source>
        <dbReference type="ARBA" id="ARBA00023002"/>
    </source>
</evidence>
<dbReference type="Proteomes" id="UP000317371">
    <property type="component" value="Unassembled WGS sequence"/>
</dbReference>
<keyword evidence="6" id="KW-1185">Reference proteome</keyword>
<dbReference type="SUPFAM" id="SSF53720">
    <property type="entry name" value="ALDH-like"/>
    <property type="match status" value="1"/>
</dbReference>
<dbReference type="RefSeq" id="WP_141608782.1">
    <property type="nucleotide sequence ID" value="NZ_VIGC02000004.1"/>
</dbReference>
<dbReference type="InParanoid" id="A0A540VKD1"/>
<dbReference type="PANTHER" id="PTHR43866:SF4">
    <property type="entry name" value="MALONATE-SEMIALDEHYDE DEHYDROGENASE"/>
    <property type="match status" value="1"/>
</dbReference>
<dbReference type="AlphaFoldDB" id="A0A540VKD1"/>
<comment type="caution">
    <text evidence="5">The sequence shown here is derived from an EMBL/GenBank/DDBJ whole genome shotgun (WGS) entry which is preliminary data.</text>
</comment>
<evidence type="ECO:0000313" key="6">
    <source>
        <dbReference type="Proteomes" id="UP000317371"/>
    </source>
</evidence>
<dbReference type="EC" id="1.2.1.27" evidence="1"/>
<dbReference type="InterPro" id="IPR016160">
    <property type="entry name" value="Ald_DH_CS_CYS"/>
</dbReference>
<dbReference type="InterPro" id="IPR010061">
    <property type="entry name" value="MeMal-semiAld_DH"/>
</dbReference>
<evidence type="ECO:0000256" key="3">
    <source>
        <dbReference type="ARBA" id="ARBA00023027"/>
    </source>
</evidence>
<dbReference type="Gene3D" id="3.40.309.10">
    <property type="entry name" value="Aldehyde Dehydrogenase, Chain A, domain 2"/>
    <property type="match status" value="1"/>
</dbReference>
<gene>
    <name evidence="5" type="ORF">FKZ61_03965</name>
</gene>
<dbReference type="GO" id="GO:0004491">
    <property type="term" value="F:methylmalonate-semialdehyde dehydrogenase (acylating, NAD) activity"/>
    <property type="evidence" value="ECO:0007669"/>
    <property type="project" value="UniProtKB-EC"/>
</dbReference>
<evidence type="ECO:0000256" key="1">
    <source>
        <dbReference type="ARBA" id="ARBA00013048"/>
    </source>
</evidence>
<feature type="domain" description="Aldehyde dehydrogenase" evidence="4">
    <location>
        <begin position="15"/>
        <end position="480"/>
    </location>
</feature>
<sequence length="492" mass="53692">MSTNGQLLNFINGQWQRSSASQYLDVTNPATARVMTRVPLSPAAEVDAAVQAGLQAFTEWRRTPVTDRIQYLFKLKNLLEEHLDEIARTITNECGKTYAESVGEMRRGIENVEVACGAPSLMQGYNNEDIARGIDEHMIRQPLGVVAAITPFNFPGMIPLWFMPYALATGNCFILKPSEKVPMTSQKLFELLEAAGFPPGVVQLVNGSKETVDALLDHPGIKAISFVGSTPVAKYVYSRAAANGKRAQCQGGAKNPVVIMPDADMDAATRIMADSAFGCAGQRCLAASVAITVGEARDIFTEQIADAAASRKVGYGLDEGVEMGPVITRESKARIESLITKGEQEGARVLVDGRGKQVSGYEEGFWVFPTVLDSVNPEGEIARTEIFGPVLSLMHARDIDEAIELVNKRPYGNMACIFTSSGATARQFRYEVDAGNVGINIGVAAPMAFFPFSGWNESFFGDLHAQGRHGVEFYTQTKVVVERWPREWSRKF</sequence>
<dbReference type="InterPro" id="IPR016163">
    <property type="entry name" value="Ald_DH_C"/>
</dbReference>
<dbReference type="InterPro" id="IPR016161">
    <property type="entry name" value="Ald_DH/histidinol_DH"/>
</dbReference>
<dbReference type="Gene3D" id="3.40.605.10">
    <property type="entry name" value="Aldehyde Dehydrogenase, Chain A, domain 1"/>
    <property type="match status" value="1"/>
</dbReference>
<evidence type="ECO:0000259" key="4">
    <source>
        <dbReference type="Pfam" id="PF00171"/>
    </source>
</evidence>
<keyword evidence="2" id="KW-0560">Oxidoreductase</keyword>
<dbReference type="NCBIfam" id="TIGR01722">
    <property type="entry name" value="MMSDH"/>
    <property type="match status" value="1"/>
</dbReference>
<keyword evidence="3" id="KW-0520">NAD</keyword>
<reference evidence="5 6" key="1">
    <citation type="submission" date="2019-06" db="EMBL/GenBank/DDBJ databases">
        <title>Genome sequence of Litorilinea aerophila BAA-2444.</title>
        <authorList>
            <person name="Maclea K.S."/>
            <person name="Maurais E.G."/>
            <person name="Iannazzi L.C."/>
        </authorList>
    </citation>
    <scope>NUCLEOTIDE SEQUENCE [LARGE SCALE GENOMIC DNA]</scope>
    <source>
        <strain evidence="5 6">ATCC BAA-2444</strain>
    </source>
</reference>
<dbReference type="FunFam" id="3.40.309.10:FF:000002">
    <property type="entry name" value="Methylmalonate-semialdehyde dehydrogenase (Acylating)"/>
    <property type="match status" value="1"/>
</dbReference>
<dbReference type="EMBL" id="VIGC01000004">
    <property type="protein sequence ID" value="TQE97186.1"/>
    <property type="molecule type" value="Genomic_DNA"/>
</dbReference>
<accession>A0A540VKD1</accession>
<dbReference type="PANTHER" id="PTHR43866">
    <property type="entry name" value="MALONATE-SEMIALDEHYDE DEHYDROGENASE"/>
    <property type="match status" value="1"/>
</dbReference>
<dbReference type="GO" id="GO:0006210">
    <property type="term" value="P:thymine catabolic process"/>
    <property type="evidence" value="ECO:0007669"/>
    <property type="project" value="TreeGrafter"/>
</dbReference>
<evidence type="ECO:0000313" key="5">
    <source>
        <dbReference type="EMBL" id="TQE97186.1"/>
    </source>
</evidence>
<proteinExistence type="predicted"/>
<dbReference type="PROSITE" id="PS00070">
    <property type="entry name" value="ALDEHYDE_DEHYDR_CYS"/>
    <property type="match status" value="1"/>
</dbReference>
<dbReference type="CDD" id="cd07085">
    <property type="entry name" value="ALDH_F6_MMSDH"/>
    <property type="match status" value="1"/>
</dbReference>
<organism evidence="5 6">
    <name type="scientific">Litorilinea aerophila</name>
    <dbReference type="NCBI Taxonomy" id="1204385"/>
    <lineage>
        <taxon>Bacteria</taxon>
        <taxon>Bacillati</taxon>
        <taxon>Chloroflexota</taxon>
        <taxon>Caldilineae</taxon>
        <taxon>Caldilineales</taxon>
        <taxon>Caldilineaceae</taxon>
        <taxon>Litorilinea</taxon>
    </lineage>
</organism>
<name>A0A540VKD1_9CHLR</name>
<dbReference type="InterPro" id="IPR015590">
    <property type="entry name" value="Aldehyde_DH_dom"/>
</dbReference>